<name>A0A1Y0B0I9_9LAMI</name>
<dbReference type="AlphaFoldDB" id="A0A1Y0B0I9"/>
<gene>
    <name evidence="1" type="ORF">AEK19_MT0662</name>
</gene>
<organism evidence="1">
    <name type="scientific">Utricularia reniformis</name>
    <dbReference type="NCBI Taxonomy" id="192314"/>
    <lineage>
        <taxon>Eukaryota</taxon>
        <taxon>Viridiplantae</taxon>
        <taxon>Streptophyta</taxon>
        <taxon>Embryophyta</taxon>
        <taxon>Tracheophyta</taxon>
        <taxon>Spermatophyta</taxon>
        <taxon>Magnoliopsida</taxon>
        <taxon>eudicotyledons</taxon>
        <taxon>Gunneridae</taxon>
        <taxon>Pentapetalae</taxon>
        <taxon>asterids</taxon>
        <taxon>lamiids</taxon>
        <taxon>Lamiales</taxon>
        <taxon>Lentibulariaceae</taxon>
        <taxon>Utricularia</taxon>
    </lineage>
</organism>
<protein>
    <submittedName>
        <fullName evidence="1">Uncharacterized protein</fullName>
    </submittedName>
</protein>
<proteinExistence type="predicted"/>
<accession>A0A1Y0B0I9</accession>
<geneLocation type="mitochondrion" evidence="1"/>
<evidence type="ECO:0000313" key="1">
    <source>
        <dbReference type="EMBL" id="ART30913.1"/>
    </source>
</evidence>
<dbReference type="EMBL" id="KY774314">
    <property type="protein sequence ID" value="ART30913.1"/>
    <property type="molecule type" value="Genomic_DNA"/>
</dbReference>
<reference evidence="1" key="1">
    <citation type="submission" date="2017-03" db="EMBL/GenBank/DDBJ databases">
        <title>The mitochondrial genome of the carnivorous plant Utricularia reniformis (Lentibulariaceae): structure, comparative analysis and evolutionary landmarks.</title>
        <authorList>
            <person name="Silva S.R."/>
            <person name="Alvarenga D.O."/>
            <person name="Michael T.P."/>
            <person name="Miranda V.F.O."/>
            <person name="Varani A.M."/>
        </authorList>
    </citation>
    <scope>NUCLEOTIDE SEQUENCE</scope>
</reference>
<sequence length="38" mass="3933">MAAAKTESILPKDAGTRKANRVSSVILSASAAEQEMAE</sequence>
<keyword evidence="1" id="KW-0496">Mitochondrion</keyword>